<evidence type="ECO:0000313" key="5">
    <source>
        <dbReference type="Proteomes" id="UP000002774"/>
    </source>
</evidence>
<sequence>MICLVVAVGIVIIFSKPTQTKLPLLGEPVFKKVNTPQGTKTDTIYPVIPRFNFTDQLKQPVSNQTYKGHIYVADFFFTSCPTICPVMSRNLKKVYDQYAAFPELMFLSYTIDPKYDTPEVLNRYAKALGADAKRWHFVTGPKEEIYQLAEKGYYSPANKDDSVDGGYVHSGGLILIDRNGHMRGVYDGTSDEEVGWLIRDLKILLAEK</sequence>
<evidence type="ECO:0000313" key="4">
    <source>
        <dbReference type="EMBL" id="EHQ26422.1"/>
    </source>
</evidence>
<accession>H1YHJ9</accession>
<keyword evidence="2" id="KW-0186">Copper</keyword>
<dbReference type="HOGENOM" id="CLU_050131_2_0_10"/>
<name>H1YHJ9_9SPHI</name>
<gene>
    <name evidence="4" type="ORF">Mucpa_2289</name>
</gene>
<dbReference type="AlphaFoldDB" id="H1YHJ9"/>
<dbReference type="Gene3D" id="3.40.30.10">
    <property type="entry name" value="Glutaredoxin"/>
    <property type="match status" value="1"/>
</dbReference>
<feature type="disulfide bond" description="Redox-active" evidence="3">
    <location>
        <begin position="80"/>
        <end position="84"/>
    </location>
</feature>
<protein>
    <submittedName>
        <fullName evidence="4">Electron transport protein SCO1/SenC</fullName>
    </submittedName>
</protein>
<evidence type="ECO:0000256" key="2">
    <source>
        <dbReference type="PIRSR" id="PIRSR603782-1"/>
    </source>
</evidence>
<dbReference type="PANTHER" id="PTHR12151:SF25">
    <property type="entry name" value="LINALOOL DEHYDRATASE_ISOMERASE DOMAIN-CONTAINING PROTEIN"/>
    <property type="match status" value="1"/>
</dbReference>
<feature type="binding site" evidence="2">
    <location>
        <position position="80"/>
    </location>
    <ligand>
        <name>Cu cation</name>
        <dbReference type="ChEBI" id="CHEBI:23378"/>
    </ligand>
</feature>
<feature type="binding site" evidence="2">
    <location>
        <position position="84"/>
    </location>
    <ligand>
        <name>Cu cation</name>
        <dbReference type="ChEBI" id="CHEBI:23378"/>
    </ligand>
</feature>
<dbReference type="OrthoDB" id="9811998at2"/>
<dbReference type="Proteomes" id="UP000002774">
    <property type="component" value="Chromosome"/>
</dbReference>
<dbReference type="EMBL" id="CM001403">
    <property type="protein sequence ID" value="EHQ26422.1"/>
    <property type="molecule type" value="Genomic_DNA"/>
</dbReference>
<organism evidence="4 5">
    <name type="scientific">Mucilaginibacter paludis DSM 18603</name>
    <dbReference type="NCBI Taxonomy" id="714943"/>
    <lineage>
        <taxon>Bacteria</taxon>
        <taxon>Pseudomonadati</taxon>
        <taxon>Bacteroidota</taxon>
        <taxon>Sphingobacteriia</taxon>
        <taxon>Sphingobacteriales</taxon>
        <taxon>Sphingobacteriaceae</taxon>
        <taxon>Mucilaginibacter</taxon>
    </lineage>
</organism>
<evidence type="ECO:0000256" key="1">
    <source>
        <dbReference type="ARBA" id="ARBA00010996"/>
    </source>
</evidence>
<dbReference type="PANTHER" id="PTHR12151">
    <property type="entry name" value="ELECTRON TRANSPORT PROTIN SCO1/SENC FAMILY MEMBER"/>
    <property type="match status" value="1"/>
</dbReference>
<evidence type="ECO:0000256" key="3">
    <source>
        <dbReference type="PIRSR" id="PIRSR603782-2"/>
    </source>
</evidence>
<reference evidence="4" key="1">
    <citation type="submission" date="2011-09" db="EMBL/GenBank/DDBJ databases">
        <title>The permanent draft genome of Mucilaginibacter paludis DSM 18603.</title>
        <authorList>
            <consortium name="US DOE Joint Genome Institute (JGI-PGF)"/>
            <person name="Lucas S."/>
            <person name="Han J."/>
            <person name="Lapidus A."/>
            <person name="Bruce D."/>
            <person name="Goodwin L."/>
            <person name="Pitluck S."/>
            <person name="Peters L."/>
            <person name="Kyrpides N."/>
            <person name="Mavromatis K."/>
            <person name="Ivanova N."/>
            <person name="Mikhailova N."/>
            <person name="Held B."/>
            <person name="Detter J.C."/>
            <person name="Tapia R."/>
            <person name="Han C."/>
            <person name="Land M."/>
            <person name="Hauser L."/>
            <person name="Markowitz V."/>
            <person name="Cheng J.-F."/>
            <person name="Hugenholtz P."/>
            <person name="Woyke T."/>
            <person name="Wu D."/>
            <person name="Tindall B."/>
            <person name="Brambilla E."/>
            <person name="Klenk H.-P."/>
            <person name="Eisen J.A."/>
        </authorList>
    </citation>
    <scope>NUCLEOTIDE SEQUENCE [LARGE SCALE GENOMIC DNA]</scope>
    <source>
        <strain evidence="4">DSM 18603</strain>
    </source>
</reference>
<dbReference type="eggNOG" id="COG1999">
    <property type="taxonomic scope" value="Bacteria"/>
</dbReference>
<dbReference type="Pfam" id="PF02630">
    <property type="entry name" value="SCO1-SenC"/>
    <property type="match status" value="1"/>
</dbReference>
<keyword evidence="5" id="KW-1185">Reference proteome</keyword>
<comment type="similarity">
    <text evidence="1">Belongs to the SCO1/2 family.</text>
</comment>
<keyword evidence="3" id="KW-1015">Disulfide bond</keyword>
<keyword evidence="2" id="KW-0479">Metal-binding</keyword>
<feature type="binding site" evidence="2">
    <location>
        <position position="169"/>
    </location>
    <ligand>
        <name>Cu cation</name>
        <dbReference type="ChEBI" id="CHEBI:23378"/>
    </ligand>
</feature>
<dbReference type="SUPFAM" id="SSF52833">
    <property type="entry name" value="Thioredoxin-like"/>
    <property type="match status" value="1"/>
</dbReference>
<proteinExistence type="inferred from homology"/>
<dbReference type="InterPro" id="IPR003782">
    <property type="entry name" value="SCO1/SenC"/>
</dbReference>
<dbReference type="CDD" id="cd02968">
    <property type="entry name" value="SCO"/>
    <property type="match status" value="1"/>
</dbReference>
<dbReference type="GO" id="GO:0046872">
    <property type="term" value="F:metal ion binding"/>
    <property type="evidence" value="ECO:0007669"/>
    <property type="project" value="UniProtKB-KW"/>
</dbReference>
<dbReference type="InterPro" id="IPR036249">
    <property type="entry name" value="Thioredoxin-like_sf"/>
</dbReference>
<dbReference type="STRING" id="714943.Mucpa_2289"/>